<protein>
    <recommendedName>
        <fullName evidence="4">Outer-membrane lipoprotein LolB</fullName>
    </recommendedName>
</protein>
<feature type="chain" id="PRO_5020618246" description="Outer-membrane lipoprotein LolB" evidence="13">
    <location>
        <begin position="22"/>
        <end position="187"/>
    </location>
</feature>
<keyword evidence="5" id="KW-0813">Transport</keyword>
<evidence type="ECO:0000256" key="7">
    <source>
        <dbReference type="ARBA" id="ARBA00022927"/>
    </source>
</evidence>
<keyword evidence="15" id="KW-1185">Reference proteome</keyword>
<keyword evidence="8" id="KW-0472">Membrane</keyword>
<gene>
    <name evidence="14" type="ORF">CLV83_2780</name>
</gene>
<evidence type="ECO:0000256" key="6">
    <source>
        <dbReference type="ARBA" id="ARBA00022729"/>
    </source>
</evidence>
<dbReference type="InterPro" id="IPR029046">
    <property type="entry name" value="LolA/LolB/LppX"/>
</dbReference>
<evidence type="ECO:0000256" key="2">
    <source>
        <dbReference type="ARBA" id="ARBA00009696"/>
    </source>
</evidence>
<dbReference type="Pfam" id="PF03550">
    <property type="entry name" value="LolB"/>
    <property type="match status" value="1"/>
</dbReference>
<evidence type="ECO:0000313" key="15">
    <source>
        <dbReference type="Proteomes" id="UP000294546"/>
    </source>
</evidence>
<proteinExistence type="inferred from homology"/>
<sequence length="187" mass="20596">MTRVLLISIALLLSACSSIQAPPSAPDASLQGKLDNDWQFTGKAGIRQGNSADSANIDWHQQGQAYEVRLSGPLGQGGAVISGDSRAVEMQVSGEDETFRGATPEEVMYQALGWYLPVSQARYWVQGLPDPTLPSTPLADARGFEQLGWRVEIQRLSEVSPELTLPGRLEFSYQDLRLRLVIREWQP</sequence>
<evidence type="ECO:0000256" key="3">
    <source>
        <dbReference type="ARBA" id="ARBA00011245"/>
    </source>
</evidence>
<dbReference type="GO" id="GO:0015031">
    <property type="term" value="P:protein transport"/>
    <property type="evidence" value="ECO:0007669"/>
    <property type="project" value="UniProtKB-KW"/>
</dbReference>
<comment type="subunit">
    <text evidence="3">Monomer.</text>
</comment>
<comment type="subcellular location">
    <subcellularLocation>
        <location evidence="1">Cell outer membrane</location>
        <topology evidence="1">Lipid-anchor</topology>
    </subcellularLocation>
</comment>
<evidence type="ECO:0000256" key="13">
    <source>
        <dbReference type="SAM" id="SignalP"/>
    </source>
</evidence>
<dbReference type="Gene3D" id="2.50.20.10">
    <property type="entry name" value="Lipoprotein localisation LolA/LolB/LppX"/>
    <property type="match status" value="1"/>
</dbReference>
<organism evidence="14 15">
    <name type="scientific">Marinobacterium mangrovicola</name>
    <dbReference type="NCBI Taxonomy" id="1476959"/>
    <lineage>
        <taxon>Bacteria</taxon>
        <taxon>Pseudomonadati</taxon>
        <taxon>Pseudomonadota</taxon>
        <taxon>Gammaproteobacteria</taxon>
        <taxon>Oceanospirillales</taxon>
        <taxon>Oceanospirillaceae</taxon>
        <taxon>Marinobacterium</taxon>
    </lineage>
</organism>
<comment type="similarity">
    <text evidence="2">Belongs to the LolB family.</text>
</comment>
<dbReference type="EMBL" id="SMFU01000009">
    <property type="protein sequence ID" value="TCK05847.1"/>
    <property type="molecule type" value="Genomic_DNA"/>
</dbReference>
<comment type="caution">
    <text evidence="14">The sequence shown here is derived from an EMBL/GenBank/DDBJ whole genome shotgun (WGS) entry which is preliminary data.</text>
</comment>
<evidence type="ECO:0000256" key="8">
    <source>
        <dbReference type="ARBA" id="ARBA00023136"/>
    </source>
</evidence>
<keyword evidence="7" id="KW-0653">Protein transport</keyword>
<dbReference type="GO" id="GO:0009279">
    <property type="term" value="C:cell outer membrane"/>
    <property type="evidence" value="ECO:0007669"/>
    <property type="project" value="UniProtKB-SubCell"/>
</dbReference>
<evidence type="ECO:0000313" key="14">
    <source>
        <dbReference type="EMBL" id="TCK05847.1"/>
    </source>
</evidence>
<evidence type="ECO:0000256" key="11">
    <source>
        <dbReference type="ARBA" id="ARBA00023237"/>
    </source>
</evidence>
<dbReference type="PROSITE" id="PS51257">
    <property type="entry name" value="PROKAR_LIPOPROTEIN"/>
    <property type="match status" value="1"/>
</dbReference>
<evidence type="ECO:0000256" key="10">
    <source>
        <dbReference type="ARBA" id="ARBA00023186"/>
    </source>
</evidence>
<evidence type="ECO:0000256" key="4">
    <source>
        <dbReference type="ARBA" id="ARBA00016202"/>
    </source>
</evidence>
<evidence type="ECO:0000256" key="9">
    <source>
        <dbReference type="ARBA" id="ARBA00023139"/>
    </source>
</evidence>
<name>A0A4R1GC66_9GAMM</name>
<dbReference type="SUPFAM" id="SSF89392">
    <property type="entry name" value="Prokaryotic lipoproteins and lipoprotein localization factors"/>
    <property type="match status" value="1"/>
</dbReference>
<keyword evidence="9" id="KW-0564">Palmitate</keyword>
<keyword evidence="10" id="KW-0143">Chaperone</keyword>
<dbReference type="Proteomes" id="UP000294546">
    <property type="component" value="Unassembled WGS sequence"/>
</dbReference>
<accession>A0A4R1GC66</accession>
<keyword evidence="12 14" id="KW-0449">Lipoprotein</keyword>
<evidence type="ECO:0000256" key="12">
    <source>
        <dbReference type="ARBA" id="ARBA00023288"/>
    </source>
</evidence>
<dbReference type="RefSeq" id="WP_132293380.1">
    <property type="nucleotide sequence ID" value="NZ_SMFU01000009.1"/>
</dbReference>
<dbReference type="InterPro" id="IPR004565">
    <property type="entry name" value="OM_lipoprot_LolB"/>
</dbReference>
<evidence type="ECO:0000256" key="5">
    <source>
        <dbReference type="ARBA" id="ARBA00022448"/>
    </source>
</evidence>
<dbReference type="NCBIfam" id="TIGR00548">
    <property type="entry name" value="lolB"/>
    <property type="match status" value="1"/>
</dbReference>
<keyword evidence="6 13" id="KW-0732">Signal</keyword>
<keyword evidence="11" id="KW-0998">Cell outer membrane</keyword>
<evidence type="ECO:0000256" key="1">
    <source>
        <dbReference type="ARBA" id="ARBA00004459"/>
    </source>
</evidence>
<dbReference type="AlphaFoldDB" id="A0A4R1GC66"/>
<dbReference type="OrthoDB" id="9797618at2"/>
<dbReference type="CDD" id="cd16326">
    <property type="entry name" value="LolB"/>
    <property type="match status" value="1"/>
</dbReference>
<feature type="signal peptide" evidence="13">
    <location>
        <begin position="1"/>
        <end position="21"/>
    </location>
</feature>
<reference evidence="14 15" key="1">
    <citation type="submission" date="2019-03" db="EMBL/GenBank/DDBJ databases">
        <title>Genomic Encyclopedia of Archaeal and Bacterial Type Strains, Phase II (KMG-II): from individual species to whole genera.</title>
        <authorList>
            <person name="Goeker M."/>
        </authorList>
    </citation>
    <scope>NUCLEOTIDE SEQUENCE [LARGE SCALE GENOMIC DNA]</scope>
    <source>
        <strain evidence="14 15">DSM 27697</strain>
    </source>
</reference>